<feature type="non-terminal residue" evidence="1">
    <location>
        <position position="1"/>
    </location>
</feature>
<sequence>IKNVSQWGQVSQTTIANCFKKAGFVKISDHDIALEEDVPSTPDGWEESTFEEYVNLDEQVAVCGELSDQDILAEVKNKNNAELSDLEEDVGEVDSHQSLQHQRPFSNFMIFNSILKGKLM</sequence>
<name>A0A1B6FZE4_9HEMI</name>
<accession>A0A1B6FZE4</accession>
<reference evidence="1" key="1">
    <citation type="submission" date="2015-11" db="EMBL/GenBank/DDBJ databases">
        <title>De novo transcriptome assembly of four potential Pierce s Disease insect vectors from Arizona vineyards.</title>
        <authorList>
            <person name="Tassone E.E."/>
        </authorList>
    </citation>
    <scope>NUCLEOTIDE SEQUENCE</scope>
</reference>
<proteinExistence type="predicted"/>
<evidence type="ECO:0000313" key="1">
    <source>
        <dbReference type="EMBL" id="JAS55577.1"/>
    </source>
</evidence>
<gene>
    <name evidence="1" type="ORF">g.4733</name>
</gene>
<organism evidence="1">
    <name type="scientific">Cuerna arida</name>
    <dbReference type="NCBI Taxonomy" id="1464854"/>
    <lineage>
        <taxon>Eukaryota</taxon>
        <taxon>Metazoa</taxon>
        <taxon>Ecdysozoa</taxon>
        <taxon>Arthropoda</taxon>
        <taxon>Hexapoda</taxon>
        <taxon>Insecta</taxon>
        <taxon>Pterygota</taxon>
        <taxon>Neoptera</taxon>
        <taxon>Paraneoptera</taxon>
        <taxon>Hemiptera</taxon>
        <taxon>Auchenorrhyncha</taxon>
        <taxon>Membracoidea</taxon>
        <taxon>Cicadellidae</taxon>
        <taxon>Cicadellinae</taxon>
        <taxon>Proconiini</taxon>
        <taxon>Cuerna</taxon>
    </lineage>
</organism>
<dbReference type="AlphaFoldDB" id="A0A1B6FZE4"/>
<protein>
    <recommendedName>
        <fullName evidence="2">DDE-1 domain-containing protein</fullName>
    </recommendedName>
</protein>
<evidence type="ECO:0008006" key="2">
    <source>
        <dbReference type="Google" id="ProtNLM"/>
    </source>
</evidence>
<dbReference type="EMBL" id="GECZ01014192">
    <property type="protein sequence ID" value="JAS55577.1"/>
    <property type="molecule type" value="Transcribed_RNA"/>
</dbReference>